<evidence type="ECO:0000313" key="2">
    <source>
        <dbReference type="EMBL" id="KAJ4973946.1"/>
    </source>
</evidence>
<feature type="compositionally biased region" description="Basic and acidic residues" evidence="1">
    <location>
        <begin position="59"/>
        <end position="74"/>
    </location>
</feature>
<reference evidence="2" key="1">
    <citation type="journal article" date="2023" name="Plant J.">
        <title>The genome of the king protea, Protea cynaroides.</title>
        <authorList>
            <person name="Chang J."/>
            <person name="Duong T.A."/>
            <person name="Schoeman C."/>
            <person name="Ma X."/>
            <person name="Roodt D."/>
            <person name="Barker N."/>
            <person name="Li Z."/>
            <person name="Van de Peer Y."/>
            <person name="Mizrachi E."/>
        </authorList>
    </citation>
    <scope>NUCLEOTIDE SEQUENCE</scope>
    <source>
        <tissue evidence="2">Young leaves</tissue>
    </source>
</reference>
<proteinExistence type="predicted"/>
<dbReference type="EMBL" id="JAMYWD010000004">
    <property type="protein sequence ID" value="KAJ4973946.1"/>
    <property type="molecule type" value="Genomic_DNA"/>
</dbReference>
<comment type="caution">
    <text evidence="2">The sequence shown here is derived from an EMBL/GenBank/DDBJ whole genome shotgun (WGS) entry which is preliminary data.</text>
</comment>
<name>A0A9Q0KNU8_9MAGN</name>
<feature type="region of interest" description="Disordered" evidence="1">
    <location>
        <begin position="20"/>
        <end position="142"/>
    </location>
</feature>
<protein>
    <submittedName>
        <fullName evidence="2">Uncharacterized protein</fullName>
    </submittedName>
</protein>
<keyword evidence="3" id="KW-1185">Reference proteome</keyword>
<accession>A0A9Q0KNU8</accession>
<evidence type="ECO:0000256" key="1">
    <source>
        <dbReference type="SAM" id="MobiDB-lite"/>
    </source>
</evidence>
<evidence type="ECO:0000313" key="3">
    <source>
        <dbReference type="Proteomes" id="UP001141806"/>
    </source>
</evidence>
<feature type="compositionally biased region" description="Polar residues" evidence="1">
    <location>
        <begin position="121"/>
        <end position="135"/>
    </location>
</feature>
<gene>
    <name evidence="2" type="ORF">NE237_007120</name>
</gene>
<feature type="compositionally biased region" description="Polar residues" evidence="1">
    <location>
        <begin position="75"/>
        <end position="93"/>
    </location>
</feature>
<dbReference type="Proteomes" id="UP001141806">
    <property type="component" value="Unassembled WGS sequence"/>
</dbReference>
<organism evidence="2 3">
    <name type="scientific">Protea cynaroides</name>
    <dbReference type="NCBI Taxonomy" id="273540"/>
    <lineage>
        <taxon>Eukaryota</taxon>
        <taxon>Viridiplantae</taxon>
        <taxon>Streptophyta</taxon>
        <taxon>Embryophyta</taxon>
        <taxon>Tracheophyta</taxon>
        <taxon>Spermatophyta</taxon>
        <taxon>Magnoliopsida</taxon>
        <taxon>Proteales</taxon>
        <taxon>Proteaceae</taxon>
        <taxon>Protea</taxon>
    </lineage>
</organism>
<dbReference type="AlphaFoldDB" id="A0A9Q0KNU8"/>
<sequence>MKVTDCELIKGSFGKIRDQWVKASSRKQSSEDIHNSQFVVEEQGSGYGSHLDNQNNVEVKNESEDSEQEKETPIHSDSNNFNNRKENLSSYTVSKPILVDDSSLNPKGYNPVEDLDPTALGQESPSWSETQPHRTQFSERNYDPWRGPFNYESAFFNYRGERCFSTVLV</sequence>